<feature type="transmembrane region" description="Helical" evidence="1">
    <location>
        <begin position="205"/>
        <end position="221"/>
    </location>
</feature>
<dbReference type="AlphaFoldDB" id="A0A396Z5T1"/>
<protein>
    <submittedName>
        <fullName evidence="2">Oligosaccharide repeat unit polymerase</fullName>
    </submittedName>
</protein>
<keyword evidence="1" id="KW-0812">Transmembrane</keyword>
<organism evidence="2 3">
    <name type="scientific">Leptospira stimsonii</name>
    <dbReference type="NCBI Taxonomy" id="2202203"/>
    <lineage>
        <taxon>Bacteria</taxon>
        <taxon>Pseudomonadati</taxon>
        <taxon>Spirochaetota</taxon>
        <taxon>Spirochaetia</taxon>
        <taxon>Leptospirales</taxon>
        <taxon>Leptospiraceae</taxon>
        <taxon>Leptospira</taxon>
    </lineage>
</organism>
<evidence type="ECO:0000256" key="1">
    <source>
        <dbReference type="SAM" id="Phobius"/>
    </source>
</evidence>
<feature type="transmembrane region" description="Helical" evidence="1">
    <location>
        <begin position="25"/>
        <end position="50"/>
    </location>
</feature>
<dbReference type="RefSeq" id="WP_118968494.1">
    <property type="nucleotide sequence ID" value="NZ_QHCT01000002.1"/>
</dbReference>
<sequence length="430" mass="49719">MSLIIFAFGILNITLSYLLLKKTGLVLLLVQSYWFFWMFISSLSLTGLFIPSDFTYYLYIMLLSSLTIGAGLYRFSSSRIIFRRPLSRFRILLKQKERLFFLFLLFCIFPIVLFLFLKSVYLNLRPDALSPALFRSAAYGLNGESILFGKNKYLYYYSLLITPIVFASLFLGTAFYLRLKKVRVLSLSFALVAMETLMFLGRFGFYYILISLLFILFIKTFRDIRSVLRSFTFGRVFAILAIFTLIFFVGALRNKERKFDFNEFVNTYVIDYHTESFSIFDSELNSRESIIHERTYGRASIGGIESTVSFLMALIRIPYHFQIQADLIGGYLSKNRLLGYGADGRAKEYNAFGSVLFTLYKDGGIPFTVFMGILFGFCVAKFSRSFISLNPYQLSLLSSLLFIGIFGLFKPVLAEQVPQTILFLFIFWRL</sequence>
<feature type="transmembrane region" description="Helical" evidence="1">
    <location>
        <begin position="233"/>
        <end position="252"/>
    </location>
</feature>
<reference evidence="3" key="1">
    <citation type="submission" date="2018-05" db="EMBL/GenBank/DDBJ databases">
        <title>Leptospira yasudae sp. nov. and Leptospira stimsonii sp. nov., two pathogenic species of the genus Leptospira isolated from environmental sources.</title>
        <authorList>
            <person name="Casanovas-Massana A."/>
            <person name="Hamond C."/>
            <person name="Santos L.A."/>
            <person name="Hacker K.P."/>
            <person name="Balassiano I."/>
            <person name="Medeiros M.A."/>
            <person name="Reis M.G."/>
            <person name="Ko A.I."/>
            <person name="Wunder E.A."/>
        </authorList>
    </citation>
    <scope>NUCLEOTIDE SEQUENCE [LARGE SCALE GENOMIC DNA]</scope>
    <source>
        <strain evidence="3">Yale</strain>
    </source>
</reference>
<dbReference type="NCBIfam" id="TIGR04370">
    <property type="entry name" value="glyco_rpt_poly"/>
    <property type="match status" value="1"/>
</dbReference>
<feature type="transmembrane region" description="Helical" evidence="1">
    <location>
        <begin position="97"/>
        <end position="117"/>
    </location>
</feature>
<dbReference type="Proteomes" id="UP000265798">
    <property type="component" value="Unassembled WGS sequence"/>
</dbReference>
<dbReference type="EMBL" id="QHCT01000002">
    <property type="protein sequence ID" value="RHX90852.1"/>
    <property type="molecule type" value="Genomic_DNA"/>
</dbReference>
<evidence type="ECO:0000313" key="2">
    <source>
        <dbReference type="EMBL" id="RHX90852.1"/>
    </source>
</evidence>
<proteinExistence type="predicted"/>
<gene>
    <name evidence="2" type="ORF">DLM75_10810</name>
</gene>
<name>A0A396Z5T1_9LEPT</name>
<evidence type="ECO:0000313" key="3">
    <source>
        <dbReference type="Proteomes" id="UP000265798"/>
    </source>
</evidence>
<accession>A0A396Z5T1</accession>
<keyword evidence="1" id="KW-1133">Transmembrane helix</keyword>
<keyword evidence="1" id="KW-0472">Membrane</keyword>
<feature type="transmembrane region" description="Helical" evidence="1">
    <location>
        <begin position="154"/>
        <end position="177"/>
    </location>
</feature>
<feature type="transmembrane region" description="Helical" evidence="1">
    <location>
        <begin position="364"/>
        <end position="382"/>
    </location>
</feature>
<feature type="transmembrane region" description="Helical" evidence="1">
    <location>
        <begin position="56"/>
        <end position="76"/>
    </location>
</feature>
<comment type="caution">
    <text evidence="2">The sequence shown here is derived from an EMBL/GenBank/DDBJ whole genome shotgun (WGS) entry which is preliminary data.</text>
</comment>
<feature type="transmembrane region" description="Helical" evidence="1">
    <location>
        <begin position="394"/>
        <end position="413"/>
    </location>
</feature>
<dbReference type="OrthoDB" id="344435at2"/>